<reference evidence="1 2" key="1">
    <citation type="submission" date="2015-01" db="EMBL/GenBank/DDBJ databases">
        <title>The Genome Sequence of Cladophialophora immunda CBS83496.</title>
        <authorList>
            <consortium name="The Broad Institute Genomics Platform"/>
            <person name="Cuomo C."/>
            <person name="de Hoog S."/>
            <person name="Gorbushina A."/>
            <person name="Stielow B."/>
            <person name="Teixiera M."/>
            <person name="Abouelleil A."/>
            <person name="Chapman S.B."/>
            <person name="Priest M."/>
            <person name="Young S.K."/>
            <person name="Wortman J."/>
            <person name="Nusbaum C."/>
            <person name="Birren B."/>
        </authorList>
    </citation>
    <scope>NUCLEOTIDE SEQUENCE [LARGE SCALE GENOMIC DNA]</scope>
    <source>
        <strain evidence="1 2">CBS 83496</strain>
    </source>
</reference>
<protein>
    <submittedName>
        <fullName evidence="1">Uncharacterized protein</fullName>
    </submittedName>
</protein>
<organism evidence="1 2">
    <name type="scientific">Cladophialophora immunda</name>
    <dbReference type="NCBI Taxonomy" id="569365"/>
    <lineage>
        <taxon>Eukaryota</taxon>
        <taxon>Fungi</taxon>
        <taxon>Dikarya</taxon>
        <taxon>Ascomycota</taxon>
        <taxon>Pezizomycotina</taxon>
        <taxon>Eurotiomycetes</taxon>
        <taxon>Chaetothyriomycetidae</taxon>
        <taxon>Chaetothyriales</taxon>
        <taxon>Herpotrichiellaceae</taxon>
        <taxon>Cladophialophora</taxon>
    </lineage>
</organism>
<accession>A0A0D2AAY5</accession>
<sequence length="601" mass="68206">MATISIPASFYFKNGADPNNTWAQINICTTHLENTVLTAPTVDARETAIGVLWSWQSTISLCETFQLRHYSIPVQGGAIEELDYYFLGKEGGWRPEWNNGLQGQLRIASSMLSHTSALLSAGWPQDKMLELREAVRQWQLQLESINGKRLSYHKAVKEADMARREGSRLLNENPDTPLEAYEENAKAHAPKDDYGAVSGLGRVEEDLQNLFSWNIWWLSFLPIYDESNPQTSYLSSSTTLEQRSSEAELAKDVVPFQHHNTLNTNPRDLHGTLFAPTTPLYNAMLSSPSPLHPNFLESDPKRIMALSLSEFQNRFPIPVQVMVEWDPVKFLRENYEEPFPPLDAIFTYTGDDSDAQITTFGDYVTETWPARPAFLAELQSAISRELSSTVNEGKTREVNEYPLQGCSIQLANSHVVVRTRCDEPKHAHDLALQLAWASGACRTSSNQNAEFIKPSYSTAVESEELHIHINFTVQKDSSPRWNHLLGPYVVVGGFPIRSRPQNQSGLEVPLAFIVQFLGLNRITTFNNWAVLHDWGHMLVAKSRGMDYVSWVYLFTRDEGRISFFAPDLLKPKPPHMSHKDIDMEKYRHFIEYLQLAPSDES</sequence>
<dbReference type="GeneID" id="27351854"/>
<dbReference type="AlphaFoldDB" id="A0A0D2AAY5"/>
<evidence type="ECO:0000313" key="1">
    <source>
        <dbReference type="EMBL" id="KIW21927.1"/>
    </source>
</evidence>
<dbReference type="STRING" id="569365.A0A0D2AAY5"/>
<dbReference type="VEuPathDB" id="FungiDB:PV07_12660"/>
<dbReference type="OrthoDB" id="4152175at2759"/>
<gene>
    <name evidence="1" type="ORF">PV07_12660</name>
</gene>
<keyword evidence="2" id="KW-1185">Reference proteome</keyword>
<dbReference type="Proteomes" id="UP000054466">
    <property type="component" value="Unassembled WGS sequence"/>
</dbReference>
<proteinExistence type="predicted"/>
<name>A0A0D2AAY5_9EURO</name>
<dbReference type="HOGENOM" id="CLU_454139_0_0_1"/>
<evidence type="ECO:0000313" key="2">
    <source>
        <dbReference type="Proteomes" id="UP000054466"/>
    </source>
</evidence>
<dbReference type="RefSeq" id="XP_016242143.1">
    <property type="nucleotide sequence ID" value="XM_016400207.1"/>
</dbReference>
<dbReference type="EMBL" id="KN847083">
    <property type="protein sequence ID" value="KIW21927.1"/>
    <property type="molecule type" value="Genomic_DNA"/>
</dbReference>